<evidence type="ECO:0000313" key="2">
    <source>
        <dbReference type="EMBL" id="KAA8894527.1"/>
    </source>
</evidence>
<feature type="chain" id="PRO_5023832986" evidence="1">
    <location>
        <begin position="27"/>
        <end position="189"/>
    </location>
</feature>
<feature type="signal peptide" evidence="1">
    <location>
        <begin position="1"/>
        <end position="26"/>
    </location>
</feature>
<gene>
    <name evidence="2" type="ORF">FN846DRAFT_973610</name>
</gene>
<dbReference type="AlphaFoldDB" id="A0A5J5EHE0"/>
<name>A0A5J5EHE0_9PEZI</name>
<keyword evidence="1" id="KW-0732">Signal</keyword>
<protein>
    <submittedName>
        <fullName evidence="2">Uncharacterized protein</fullName>
    </submittedName>
</protein>
<evidence type="ECO:0000313" key="3">
    <source>
        <dbReference type="Proteomes" id="UP000326924"/>
    </source>
</evidence>
<keyword evidence="3" id="KW-1185">Reference proteome</keyword>
<organism evidence="2 3">
    <name type="scientific">Sphaerosporella brunnea</name>
    <dbReference type="NCBI Taxonomy" id="1250544"/>
    <lineage>
        <taxon>Eukaryota</taxon>
        <taxon>Fungi</taxon>
        <taxon>Dikarya</taxon>
        <taxon>Ascomycota</taxon>
        <taxon>Pezizomycotina</taxon>
        <taxon>Pezizomycetes</taxon>
        <taxon>Pezizales</taxon>
        <taxon>Pyronemataceae</taxon>
        <taxon>Sphaerosporella</taxon>
    </lineage>
</organism>
<accession>A0A5J5EHE0</accession>
<evidence type="ECO:0000256" key="1">
    <source>
        <dbReference type="SAM" id="SignalP"/>
    </source>
</evidence>
<comment type="caution">
    <text evidence="2">The sequence shown here is derived from an EMBL/GenBank/DDBJ whole genome shotgun (WGS) entry which is preliminary data.</text>
</comment>
<sequence>MYFPAILRVFTLLSLLLLGLLTVAAASPARQKPHKPRTFRLRADQRAPAPVNKFGFLDYRLGWYASPAQNYHAYIEPYGNRTTPGQEGWGKCHDASNPAAILWLRPTHGTPMYFVFSGDPNSDTIPALTLWDSWAISRGPDGREFLNYGQSAGWMACKSGNDWRLYWGPQVGPPTCTNVFALEVVWDYN</sequence>
<dbReference type="EMBL" id="VXIS01000333">
    <property type="protein sequence ID" value="KAA8894527.1"/>
    <property type="molecule type" value="Genomic_DNA"/>
</dbReference>
<dbReference type="OrthoDB" id="5382810at2759"/>
<proteinExistence type="predicted"/>
<reference evidence="2 3" key="1">
    <citation type="submission" date="2019-09" db="EMBL/GenBank/DDBJ databases">
        <title>Draft genome of the ectomycorrhizal ascomycete Sphaerosporella brunnea.</title>
        <authorList>
            <consortium name="DOE Joint Genome Institute"/>
            <person name="Benucci G.M."/>
            <person name="Marozzi G."/>
            <person name="Antonielli L."/>
            <person name="Sanchez S."/>
            <person name="Marco P."/>
            <person name="Wang X."/>
            <person name="Falini L.B."/>
            <person name="Barry K."/>
            <person name="Haridas S."/>
            <person name="Lipzen A."/>
            <person name="Labutti K."/>
            <person name="Grigoriev I.V."/>
            <person name="Murat C."/>
            <person name="Martin F."/>
            <person name="Albertini E."/>
            <person name="Donnini D."/>
            <person name="Bonito G."/>
        </authorList>
    </citation>
    <scope>NUCLEOTIDE SEQUENCE [LARGE SCALE GENOMIC DNA]</scope>
    <source>
        <strain evidence="2 3">Sb_GMNB300</strain>
    </source>
</reference>
<dbReference type="InParanoid" id="A0A5J5EHE0"/>
<dbReference type="Proteomes" id="UP000326924">
    <property type="component" value="Unassembled WGS sequence"/>
</dbReference>